<dbReference type="SFLD" id="SFLDF00029">
    <property type="entry name" value="phosphoserine_phosphatase"/>
    <property type="match status" value="1"/>
</dbReference>
<dbReference type="PANTHER" id="PTHR43344:SF2">
    <property type="entry name" value="PHOSPHOSERINE PHOSPHATASE"/>
    <property type="match status" value="1"/>
</dbReference>
<dbReference type="NCBIfam" id="TIGR00338">
    <property type="entry name" value="serB"/>
    <property type="match status" value="1"/>
</dbReference>
<dbReference type="UniPathway" id="UPA00135">
    <property type="reaction ID" value="UER00198"/>
</dbReference>
<comment type="pathway">
    <text evidence="2">Amino-acid biosynthesis; L-serine biosynthesis; L-serine from 3-phospho-D-glycerate: step 3/3.</text>
</comment>
<evidence type="ECO:0000256" key="3">
    <source>
        <dbReference type="ARBA" id="ARBA00009184"/>
    </source>
</evidence>
<dbReference type="Gene3D" id="1.10.150.210">
    <property type="entry name" value="Phosphoserine phosphatase, domain 2"/>
    <property type="match status" value="1"/>
</dbReference>
<evidence type="ECO:0000256" key="6">
    <source>
        <dbReference type="ARBA" id="ARBA00022605"/>
    </source>
</evidence>
<keyword evidence="6" id="KW-0028">Amino-acid biosynthesis</keyword>
<dbReference type="InterPro" id="IPR050582">
    <property type="entry name" value="HAD-like_SerB"/>
</dbReference>
<dbReference type="InterPro" id="IPR036412">
    <property type="entry name" value="HAD-like_sf"/>
</dbReference>
<dbReference type="CDD" id="cd07500">
    <property type="entry name" value="HAD_PSP"/>
    <property type="match status" value="1"/>
</dbReference>
<dbReference type="GO" id="GO:0036424">
    <property type="term" value="F:L-phosphoserine phosphatase activity"/>
    <property type="evidence" value="ECO:0007669"/>
    <property type="project" value="InterPro"/>
</dbReference>
<dbReference type="RefSeq" id="WP_173921310.1">
    <property type="nucleotide sequence ID" value="NZ_CADCXY010000009.1"/>
</dbReference>
<evidence type="ECO:0000256" key="10">
    <source>
        <dbReference type="ARBA" id="ARBA00023299"/>
    </source>
</evidence>
<evidence type="ECO:0000256" key="11">
    <source>
        <dbReference type="ARBA" id="ARBA00031693"/>
    </source>
</evidence>
<accession>A0A6S6WRM7</accession>
<evidence type="ECO:0000256" key="1">
    <source>
        <dbReference type="ARBA" id="ARBA00001946"/>
    </source>
</evidence>
<protein>
    <recommendedName>
        <fullName evidence="5">Phosphoserine phosphatase</fullName>
        <ecNumber evidence="4">3.1.3.3</ecNumber>
    </recommendedName>
    <alternativeName>
        <fullName evidence="11">O-phosphoserine phosphohydrolase</fullName>
    </alternativeName>
</protein>
<dbReference type="Pfam" id="PF00702">
    <property type="entry name" value="Hydrolase"/>
    <property type="match status" value="1"/>
</dbReference>
<dbReference type="PANTHER" id="PTHR43344">
    <property type="entry name" value="PHOSPHOSERINE PHOSPHATASE"/>
    <property type="match status" value="1"/>
</dbReference>
<dbReference type="InterPro" id="IPR023214">
    <property type="entry name" value="HAD_sf"/>
</dbReference>
<evidence type="ECO:0000256" key="5">
    <source>
        <dbReference type="ARBA" id="ARBA00015196"/>
    </source>
</evidence>
<evidence type="ECO:0000256" key="8">
    <source>
        <dbReference type="ARBA" id="ARBA00022801"/>
    </source>
</evidence>
<comment type="catalytic activity">
    <reaction evidence="12">
        <text>O-phospho-L-serine + H2O = L-serine + phosphate</text>
        <dbReference type="Rhea" id="RHEA:21208"/>
        <dbReference type="ChEBI" id="CHEBI:15377"/>
        <dbReference type="ChEBI" id="CHEBI:33384"/>
        <dbReference type="ChEBI" id="CHEBI:43474"/>
        <dbReference type="ChEBI" id="CHEBI:57524"/>
        <dbReference type="EC" id="3.1.3.3"/>
    </reaction>
</comment>
<evidence type="ECO:0000256" key="12">
    <source>
        <dbReference type="ARBA" id="ARBA00048138"/>
    </source>
</evidence>
<name>A0A6S6WRM7_9GAMM</name>
<sequence length="225" mass="24697">MVTIDTPGIVIFDMDSTLITIECIDELAALRGKKQQVSAITEAAMRGELDFAASLRERVKVLNGVSATEMQQLFEPLPLAVGARQLIQWFKQHGWRTALVSGGFTWFSERVADALQLDAHRANQLHWQGSQLNGELSGELSGPIVDAQAKADYLCELATRWSIPLSNTIAVGDGANDQLMLAAAELGVAYCAKPMLREQADWCIDEPDLMQLAKRLDAINNNEKS</sequence>
<dbReference type="SFLD" id="SFLDG01137">
    <property type="entry name" value="C1.6.1:_Phosphoserine_Phosphat"/>
    <property type="match status" value="1"/>
</dbReference>
<evidence type="ECO:0000256" key="13">
    <source>
        <dbReference type="ARBA" id="ARBA00048523"/>
    </source>
</evidence>
<dbReference type="GO" id="GO:0005737">
    <property type="term" value="C:cytoplasm"/>
    <property type="evidence" value="ECO:0007669"/>
    <property type="project" value="TreeGrafter"/>
</dbReference>
<dbReference type="NCBIfam" id="TIGR01488">
    <property type="entry name" value="HAD-SF-IB"/>
    <property type="match status" value="1"/>
</dbReference>
<dbReference type="Gene3D" id="3.40.50.1000">
    <property type="entry name" value="HAD superfamily/HAD-like"/>
    <property type="match status" value="1"/>
</dbReference>
<reference evidence="15 16" key="1">
    <citation type="submission" date="2020-02" db="EMBL/GenBank/DDBJ databases">
        <authorList>
            <person name="Rodrigo-Torres L."/>
            <person name="Arahal R. D."/>
            <person name="Lucena T."/>
        </authorList>
    </citation>
    <scope>NUCLEOTIDE SEQUENCE [LARGE SCALE GENOMIC DNA]</scope>
    <source>
        <strain evidence="15 16">CECT 9734</strain>
    </source>
</reference>
<feature type="active site" description="Nucleophile" evidence="14">
    <location>
        <position position="13"/>
    </location>
</feature>
<feature type="active site" description="Proton donor" evidence="14">
    <location>
        <position position="15"/>
    </location>
</feature>
<keyword evidence="7" id="KW-0479">Metal-binding</keyword>
<evidence type="ECO:0000256" key="2">
    <source>
        <dbReference type="ARBA" id="ARBA00005135"/>
    </source>
</evidence>
<dbReference type="FunFam" id="1.10.150.210:FF:000001">
    <property type="entry name" value="Phosphoserine phosphatase"/>
    <property type="match status" value="1"/>
</dbReference>
<proteinExistence type="inferred from homology"/>
<evidence type="ECO:0000313" key="16">
    <source>
        <dbReference type="Proteomes" id="UP000481517"/>
    </source>
</evidence>
<dbReference type="GO" id="GO:0000287">
    <property type="term" value="F:magnesium ion binding"/>
    <property type="evidence" value="ECO:0007669"/>
    <property type="project" value="TreeGrafter"/>
</dbReference>
<dbReference type="GO" id="GO:0006564">
    <property type="term" value="P:L-serine biosynthetic process"/>
    <property type="evidence" value="ECO:0007669"/>
    <property type="project" value="UniProtKB-KW"/>
</dbReference>
<dbReference type="EMBL" id="CADCXY010000009">
    <property type="protein sequence ID" value="CAB0152008.1"/>
    <property type="molecule type" value="Genomic_DNA"/>
</dbReference>
<comment type="cofactor">
    <cofactor evidence="1">
        <name>Mg(2+)</name>
        <dbReference type="ChEBI" id="CHEBI:18420"/>
    </cofactor>
</comment>
<keyword evidence="9" id="KW-0460">Magnesium</keyword>
<comment type="catalytic activity">
    <reaction evidence="13">
        <text>O-phospho-D-serine + H2O = D-serine + phosphate</text>
        <dbReference type="Rhea" id="RHEA:24873"/>
        <dbReference type="ChEBI" id="CHEBI:15377"/>
        <dbReference type="ChEBI" id="CHEBI:35247"/>
        <dbReference type="ChEBI" id="CHEBI:43474"/>
        <dbReference type="ChEBI" id="CHEBI:58680"/>
        <dbReference type="EC" id="3.1.3.3"/>
    </reaction>
</comment>
<dbReference type="EC" id="3.1.3.3" evidence="4"/>
<dbReference type="AlphaFoldDB" id="A0A6S6WRM7"/>
<organism evidence="15 16">
    <name type="scientific">Pseudidiomarina piscicola</name>
    <dbReference type="NCBI Taxonomy" id="2614830"/>
    <lineage>
        <taxon>Bacteria</taxon>
        <taxon>Pseudomonadati</taxon>
        <taxon>Pseudomonadota</taxon>
        <taxon>Gammaproteobacteria</taxon>
        <taxon>Alteromonadales</taxon>
        <taxon>Idiomarinaceae</taxon>
        <taxon>Pseudidiomarina</taxon>
    </lineage>
</organism>
<gene>
    <name evidence="15" type="primary">serB_2</name>
    <name evidence="15" type="ORF">PSI9734_02356</name>
</gene>
<evidence type="ECO:0000256" key="9">
    <source>
        <dbReference type="ARBA" id="ARBA00022842"/>
    </source>
</evidence>
<keyword evidence="16" id="KW-1185">Reference proteome</keyword>
<comment type="similarity">
    <text evidence="3">Belongs to the HAD-like hydrolase superfamily. SerB family.</text>
</comment>
<dbReference type="SUPFAM" id="SSF56784">
    <property type="entry name" value="HAD-like"/>
    <property type="match status" value="1"/>
</dbReference>
<dbReference type="Proteomes" id="UP000481517">
    <property type="component" value="Unassembled WGS sequence"/>
</dbReference>
<dbReference type="SFLD" id="SFLDG01136">
    <property type="entry name" value="C1.6:_Phosphoserine_Phosphatas"/>
    <property type="match status" value="1"/>
</dbReference>
<evidence type="ECO:0000256" key="4">
    <source>
        <dbReference type="ARBA" id="ARBA00012640"/>
    </source>
</evidence>
<evidence type="ECO:0000256" key="14">
    <source>
        <dbReference type="PIRSR" id="PIRSR604469-1"/>
    </source>
</evidence>
<evidence type="ECO:0000256" key="7">
    <source>
        <dbReference type="ARBA" id="ARBA00022723"/>
    </source>
</evidence>
<dbReference type="SFLD" id="SFLDS00003">
    <property type="entry name" value="Haloacid_Dehalogenase"/>
    <property type="match status" value="1"/>
</dbReference>
<dbReference type="InterPro" id="IPR004469">
    <property type="entry name" value="PSP"/>
</dbReference>
<evidence type="ECO:0000313" key="15">
    <source>
        <dbReference type="EMBL" id="CAB0152008.1"/>
    </source>
</evidence>
<keyword evidence="10" id="KW-0718">Serine biosynthesis</keyword>
<keyword evidence="8 15" id="KW-0378">Hydrolase</keyword>